<keyword evidence="3" id="KW-1185">Reference proteome</keyword>
<evidence type="ECO:0000313" key="2">
    <source>
        <dbReference type="EMBL" id="OWK31761.1"/>
    </source>
</evidence>
<reference evidence="2 3" key="1">
    <citation type="submission" date="2017-03" db="EMBL/GenBank/DDBJ databases">
        <title>Genome sequence of Sphingomonas mucosissima DSM 17494.</title>
        <authorList>
            <person name="Poehlein A."/>
            <person name="Wuebbeler J.H."/>
            <person name="Steinbuechel A."/>
            <person name="Daniel R."/>
        </authorList>
    </citation>
    <scope>NUCLEOTIDE SEQUENCE [LARGE SCALE GENOMIC DNA]</scope>
    <source>
        <strain evidence="2 3">DSM 17494</strain>
    </source>
</reference>
<dbReference type="SMART" id="SM00271">
    <property type="entry name" value="DnaJ"/>
    <property type="match status" value="1"/>
</dbReference>
<dbReference type="EMBL" id="NBBJ01000001">
    <property type="protein sequence ID" value="OWK31761.1"/>
    <property type="molecule type" value="Genomic_DNA"/>
</dbReference>
<organism evidence="2 3">
    <name type="scientific">Sphingomonas mucosissima</name>
    <dbReference type="NCBI Taxonomy" id="370959"/>
    <lineage>
        <taxon>Bacteria</taxon>
        <taxon>Pseudomonadati</taxon>
        <taxon>Pseudomonadota</taxon>
        <taxon>Alphaproteobacteria</taxon>
        <taxon>Sphingomonadales</taxon>
        <taxon>Sphingomonadaceae</taxon>
        <taxon>Sphingomonas</taxon>
    </lineage>
</organism>
<gene>
    <name evidence="2" type="primary">djlA</name>
    <name evidence="2" type="ORF">SPMU_00790</name>
</gene>
<dbReference type="InterPro" id="IPR036869">
    <property type="entry name" value="J_dom_sf"/>
</dbReference>
<proteinExistence type="predicted"/>
<dbReference type="OrthoDB" id="9811070at2"/>
<name>A0A245ZPV1_9SPHN</name>
<sequence length="95" mass="10341">MIFKLLIALLVAYAGWRVWKHGLGPAKPRQRAVVQEPRDAAAARRVLGIDRAADAATIRAAHRRLMAEAHPDRGGSAEEARALNAARDLLLGRAE</sequence>
<dbReference type="AlphaFoldDB" id="A0A245ZPV1"/>
<dbReference type="SUPFAM" id="SSF46565">
    <property type="entry name" value="Chaperone J-domain"/>
    <property type="match status" value="1"/>
</dbReference>
<dbReference type="InterPro" id="IPR001623">
    <property type="entry name" value="DnaJ_domain"/>
</dbReference>
<feature type="domain" description="J" evidence="1">
    <location>
        <begin position="42"/>
        <end position="95"/>
    </location>
</feature>
<dbReference type="PROSITE" id="PS50076">
    <property type="entry name" value="DNAJ_2"/>
    <property type="match status" value="1"/>
</dbReference>
<dbReference type="Pfam" id="PF00226">
    <property type="entry name" value="DnaJ"/>
    <property type="match status" value="1"/>
</dbReference>
<dbReference type="Proteomes" id="UP000197783">
    <property type="component" value="Unassembled WGS sequence"/>
</dbReference>
<comment type="caution">
    <text evidence="2">The sequence shown here is derived from an EMBL/GenBank/DDBJ whole genome shotgun (WGS) entry which is preliminary data.</text>
</comment>
<evidence type="ECO:0000259" key="1">
    <source>
        <dbReference type="PROSITE" id="PS50076"/>
    </source>
</evidence>
<accession>A0A245ZPV1</accession>
<dbReference type="RefSeq" id="WP_088330835.1">
    <property type="nucleotide sequence ID" value="NZ_NBBJ01000001.1"/>
</dbReference>
<evidence type="ECO:0000313" key="3">
    <source>
        <dbReference type="Proteomes" id="UP000197783"/>
    </source>
</evidence>
<dbReference type="Gene3D" id="1.10.287.110">
    <property type="entry name" value="DnaJ domain"/>
    <property type="match status" value="1"/>
</dbReference>
<protein>
    <submittedName>
        <fullName evidence="2">DnaJ-like protein DjlA</fullName>
    </submittedName>
</protein>